<evidence type="ECO:0000313" key="3">
    <source>
        <dbReference type="RefSeq" id="XP_012943093.1"/>
    </source>
</evidence>
<feature type="region of interest" description="Disordered" evidence="1">
    <location>
        <begin position="189"/>
        <end position="212"/>
    </location>
</feature>
<sequence length="230" mass="26063">MIQGDVTSNSASCTCEHQCCKSKRNEVSGRVSPSLIQIKAESEDEVKRRIEAFMKSKRNEVDERNIREFISPFSLDSENSCARVEAVYVHREGGKSHIALKKVENLQGPQTQCHADSEGTKRSHQLPVSVQRAEAVEERLANMETHLCLTSADHMDVFSRIKALESRISFLEGISPEYFNNVKPSQLAKKQGHIKEETQDKSHNASEPESLSDINKRIRFLKEVLRQKAK</sequence>
<feature type="compositionally biased region" description="Basic and acidic residues" evidence="1">
    <location>
        <begin position="193"/>
        <end position="206"/>
    </location>
</feature>
<dbReference type="GeneID" id="101846939"/>
<protein>
    <submittedName>
        <fullName evidence="3">MAP3K12-binding inhibitory protein 1 isoform X1</fullName>
    </submittedName>
</protein>
<dbReference type="Proteomes" id="UP000694888">
    <property type="component" value="Unplaced"/>
</dbReference>
<evidence type="ECO:0000256" key="1">
    <source>
        <dbReference type="SAM" id="MobiDB-lite"/>
    </source>
</evidence>
<gene>
    <name evidence="3" type="primary">LOC101846939</name>
</gene>
<feature type="region of interest" description="Disordered" evidence="1">
    <location>
        <begin position="107"/>
        <end position="128"/>
    </location>
</feature>
<organism evidence="2 3">
    <name type="scientific">Aplysia californica</name>
    <name type="common">California sea hare</name>
    <dbReference type="NCBI Taxonomy" id="6500"/>
    <lineage>
        <taxon>Eukaryota</taxon>
        <taxon>Metazoa</taxon>
        <taxon>Spiralia</taxon>
        <taxon>Lophotrochozoa</taxon>
        <taxon>Mollusca</taxon>
        <taxon>Gastropoda</taxon>
        <taxon>Heterobranchia</taxon>
        <taxon>Euthyneura</taxon>
        <taxon>Tectipleura</taxon>
        <taxon>Aplysiida</taxon>
        <taxon>Aplysioidea</taxon>
        <taxon>Aplysiidae</taxon>
        <taxon>Aplysia</taxon>
    </lineage>
</organism>
<proteinExistence type="predicted"/>
<reference evidence="3" key="1">
    <citation type="submission" date="2025-08" db="UniProtKB">
        <authorList>
            <consortium name="RefSeq"/>
        </authorList>
    </citation>
    <scope>IDENTIFICATION</scope>
</reference>
<keyword evidence="2" id="KW-1185">Reference proteome</keyword>
<evidence type="ECO:0000313" key="2">
    <source>
        <dbReference type="Proteomes" id="UP000694888"/>
    </source>
</evidence>
<name>A0ABM1A8Y3_APLCA</name>
<dbReference type="RefSeq" id="XP_012943093.1">
    <property type="nucleotide sequence ID" value="XM_013087639.1"/>
</dbReference>
<accession>A0ABM1A8Y3</accession>